<dbReference type="InterPro" id="IPR002401">
    <property type="entry name" value="Cyt_P450_E_grp-I"/>
</dbReference>
<dbReference type="PANTHER" id="PTHR47955">
    <property type="entry name" value="CYTOCHROME P450 FAMILY 71 PROTEIN"/>
    <property type="match status" value="1"/>
</dbReference>
<comment type="cofactor">
    <cofactor evidence="12">
        <name>heme</name>
        <dbReference type="ChEBI" id="CHEBI:30413"/>
    </cofactor>
</comment>
<comment type="pathway">
    <text evidence="2">Secondary metabolite biosynthesis; terpenoid biosynthesis.</text>
</comment>
<evidence type="ECO:0000256" key="7">
    <source>
        <dbReference type="ARBA" id="ARBA00022989"/>
    </source>
</evidence>
<dbReference type="GO" id="GO:0020037">
    <property type="term" value="F:heme binding"/>
    <property type="evidence" value="ECO:0007669"/>
    <property type="project" value="InterPro"/>
</dbReference>
<dbReference type="Pfam" id="PF00067">
    <property type="entry name" value="p450"/>
    <property type="match status" value="1"/>
</dbReference>
<keyword evidence="5 14" id="KW-0812">Transmembrane</keyword>
<dbReference type="InterPro" id="IPR017972">
    <property type="entry name" value="Cyt_P450_CS"/>
</dbReference>
<dbReference type="GO" id="GO:0016712">
    <property type="term" value="F:oxidoreductase activity, acting on paired donors, with incorporation or reduction of molecular oxygen, reduced flavin or flavoprotein as one donor, and incorporation of one atom of oxygen"/>
    <property type="evidence" value="ECO:0007669"/>
    <property type="project" value="UniProtKB-ARBA"/>
</dbReference>
<keyword evidence="8 13" id="KW-0560">Oxidoreductase</keyword>
<dbReference type="GO" id="GO:0051762">
    <property type="term" value="P:sesquiterpene biosynthetic process"/>
    <property type="evidence" value="ECO:0007669"/>
    <property type="project" value="UniProtKB-ARBA"/>
</dbReference>
<keyword evidence="11 14" id="KW-0472">Membrane</keyword>
<dbReference type="Proteomes" id="UP000235145">
    <property type="component" value="Unassembled WGS sequence"/>
</dbReference>
<protein>
    <recommendedName>
        <fullName evidence="17">Cytochrome P450</fullName>
    </recommendedName>
</protein>
<keyword evidence="7 14" id="KW-1133">Transmembrane helix</keyword>
<dbReference type="InterPro" id="IPR001128">
    <property type="entry name" value="Cyt_P450"/>
</dbReference>
<dbReference type="PANTHER" id="PTHR47955:SF9">
    <property type="entry name" value="PREMNASPIRODIENE OXYGENASE-LIKE"/>
    <property type="match status" value="1"/>
</dbReference>
<feature type="transmembrane region" description="Helical" evidence="14">
    <location>
        <begin position="21"/>
        <end position="45"/>
    </location>
</feature>
<proteinExistence type="inferred from homology"/>
<evidence type="ECO:0000313" key="16">
    <source>
        <dbReference type="Proteomes" id="UP000235145"/>
    </source>
</evidence>
<evidence type="ECO:0000256" key="14">
    <source>
        <dbReference type="SAM" id="Phobius"/>
    </source>
</evidence>
<dbReference type="PRINTS" id="PR00385">
    <property type="entry name" value="P450"/>
</dbReference>
<comment type="subcellular location">
    <subcellularLocation>
        <location evidence="1">Membrane</location>
    </subcellularLocation>
</comment>
<gene>
    <name evidence="15" type="ORF">LSAT_V11C900485560</name>
</gene>
<evidence type="ECO:0000256" key="11">
    <source>
        <dbReference type="ARBA" id="ARBA00023136"/>
    </source>
</evidence>
<dbReference type="Gene3D" id="1.10.630.10">
    <property type="entry name" value="Cytochrome P450"/>
    <property type="match status" value="1"/>
</dbReference>
<evidence type="ECO:0000256" key="6">
    <source>
        <dbReference type="ARBA" id="ARBA00022723"/>
    </source>
</evidence>
<evidence type="ECO:0000256" key="8">
    <source>
        <dbReference type="ARBA" id="ARBA00023002"/>
    </source>
</evidence>
<dbReference type="FunFam" id="1.10.630.10:FF:000011">
    <property type="entry name" value="Cytochrome P450 83B1"/>
    <property type="match status" value="1"/>
</dbReference>
<evidence type="ECO:0008006" key="17">
    <source>
        <dbReference type="Google" id="ProtNLM"/>
    </source>
</evidence>
<evidence type="ECO:0000256" key="4">
    <source>
        <dbReference type="ARBA" id="ARBA00022617"/>
    </source>
</evidence>
<dbReference type="EMBL" id="NBSK02000009">
    <property type="protein sequence ID" value="KAJ0185287.1"/>
    <property type="molecule type" value="Genomic_DNA"/>
</dbReference>
<dbReference type="GO" id="GO:0005506">
    <property type="term" value="F:iron ion binding"/>
    <property type="evidence" value="ECO:0007669"/>
    <property type="project" value="InterPro"/>
</dbReference>
<evidence type="ECO:0000256" key="3">
    <source>
        <dbReference type="ARBA" id="ARBA00010617"/>
    </source>
</evidence>
<comment type="caution">
    <text evidence="15">The sequence shown here is derived from an EMBL/GenBank/DDBJ whole genome shotgun (WGS) entry which is preliminary data.</text>
</comment>
<keyword evidence="6 12" id="KW-0479">Metal-binding</keyword>
<evidence type="ECO:0000256" key="5">
    <source>
        <dbReference type="ARBA" id="ARBA00022692"/>
    </source>
</evidence>
<dbReference type="InterPro" id="IPR036396">
    <property type="entry name" value="Cyt_P450_sf"/>
</dbReference>
<reference evidence="15 16" key="1">
    <citation type="journal article" date="2017" name="Nat. Commun.">
        <title>Genome assembly with in vitro proximity ligation data and whole-genome triplication in lettuce.</title>
        <authorList>
            <person name="Reyes-Chin-Wo S."/>
            <person name="Wang Z."/>
            <person name="Yang X."/>
            <person name="Kozik A."/>
            <person name="Arikit S."/>
            <person name="Song C."/>
            <person name="Xia L."/>
            <person name="Froenicke L."/>
            <person name="Lavelle D.O."/>
            <person name="Truco M.J."/>
            <person name="Xia R."/>
            <person name="Zhu S."/>
            <person name="Xu C."/>
            <person name="Xu H."/>
            <person name="Xu X."/>
            <person name="Cox K."/>
            <person name="Korf I."/>
            <person name="Meyers B.C."/>
            <person name="Michelmore R.W."/>
        </authorList>
    </citation>
    <scope>NUCLEOTIDE SEQUENCE [LARGE SCALE GENOMIC DNA]</scope>
    <source>
        <strain evidence="16">cv. Salinas</strain>
        <tissue evidence="15">Seedlings</tissue>
    </source>
</reference>
<dbReference type="CDD" id="cd11072">
    <property type="entry name" value="CYP71-like"/>
    <property type="match status" value="1"/>
</dbReference>
<feature type="binding site" description="axial binding residue" evidence="12">
    <location>
        <position position="474"/>
    </location>
    <ligand>
        <name>heme</name>
        <dbReference type="ChEBI" id="CHEBI:30413"/>
    </ligand>
    <ligandPart>
        <name>Fe</name>
        <dbReference type="ChEBI" id="CHEBI:18248"/>
    </ligandPart>
</feature>
<evidence type="ECO:0000256" key="13">
    <source>
        <dbReference type="RuleBase" id="RU000461"/>
    </source>
</evidence>
<comment type="similarity">
    <text evidence="3 13">Belongs to the cytochrome P450 family.</text>
</comment>
<evidence type="ECO:0000256" key="1">
    <source>
        <dbReference type="ARBA" id="ARBA00004370"/>
    </source>
</evidence>
<keyword evidence="9 12" id="KW-0408">Iron</keyword>
<dbReference type="PROSITE" id="PS00086">
    <property type="entry name" value="CYTOCHROME_P450"/>
    <property type="match status" value="1"/>
</dbReference>
<evidence type="ECO:0000256" key="10">
    <source>
        <dbReference type="ARBA" id="ARBA00023033"/>
    </source>
</evidence>
<evidence type="ECO:0000256" key="2">
    <source>
        <dbReference type="ARBA" id="ARBA00004721"/>
    </source>
</evidence>
<accession>A0A9R1UDN0</accession>
<dbReference type="SUPFAM" id="SSF48264">
    <property type="entry name" value="Cytochrome P450"/>
    <property type="match status" value="1"/>
</dbReference>
<dbReference type="PRINTS" id="PR00463">
    <property type="entry name" value="EP450I"/>
</dbReference>
<name>A0A9R1UDN0_LACSA</name>
<dbReference type="GO" id="GO:0016020">
    <property type="term" value="C:membrane"/>
    <property type="evidence" value="ECO:0007669"/>
    <property type="project" value="UniProtKB-SubCell"/>
</dbReference>
<dbReference type="AlphaFoldDB" id="A0A9R1UDN0"/>
<keyword evidence="10 13" id="KW-0503">Monooxygenase</keyword>
<sequence length="535" mass="61017">MKVHKLGIRKSNHLKSSSHMEIFSIFPSWLLPTLLFLSMFCIFLYTLKSNKSSMVAPKLPPNPPKLPFIGNMHQLLGQPRHLAFWKLSQEYGPIMLLKIGSKPCVIISSSAMAKQVLKDQDHILCSRPINKTTKQLTYNYVDTAFTPYSNHWRKMRKVLVSEFLGPNRARLSNHVLLTEVEIMLRSVSLHPSNNAINLNELFFALVKAVTFKVALGLNYREQPLKGPSFEMILDEVLELMNPSFGDFFPWLGKIIDQISGRNHKLGKVCRNLDAYIQSHVDDHDHKIHINGQVDDDDKDFLHTLLELSSMDNASDDDRLTKTEIKSLIVNIFTGGIDTTVATMVWAMSEIIRSPRVMQKLQSEIRNCAGRKQKLDEMDVSKMTYLKMVVKETLRLHPPAALLLPHESLSHCQIGGYDVLPDTMVLINGWVIGRDPNKWGENAAEFYPERFENLEVDFRGGNYEMVPFGGGRRTCPAVKTAPATVEFTIANLLYWYDWKIPGGVKNEDLDMLEEGSLVLHRKLPLCLIPIKHNWEE</sequence>
<keyword evidence="16" id="KW-1185">Reference proteome</keyword>
<evidence type="ECO:0000313" key="15">
    <source>
        <dbReference type="EMBL" id="KAJ0185287.1"/>
    </source>
</evidence>
<evidence type="ECO:0000256" key="12">
    <source>
        <dbReference type="PIRSR" id="PIRSR602401-1"/>
    </source>
</evidence>
<organism evidence="15 16">
    <name type="scientific">Lactuca sativa</name>
    <name type="common">Garden lettuce</name>
    <dbReference type="NCBI Taxonomy" id="4236"/>
    <lineage>
        <taxon>Eukaryota</taxon>
        <taxon>Viridiplantae</taxon>
        <taxon>Streptophyta</taxon>
        <taxon>Embryophyta</taxon>
        <taxon>Tracheophyta</taxon>
        <taxon>Spermatophyta</taxon>
        <taxon>Magnoliopsida</taxon>
        <taxon>eudicotyledons</taxon>
        <taxon>Gunneridae</taxon>
        <taxon>Pentapetalae</taxon>
        <taxon>asterids</taxon>
        <taxon>campanulids</taxon>
        <taxon>Asterales</taxon>
        <taxon>Asteraceae</taxon>
        <taxon>Cichorioideae</taxon>
        <taxon>Cichorieae</taxon>
        <taxon>Lactucinae</taxon>
        <taxon>Lactuca</taxon>
    </lineage>
</organism>
<evidence type="ECO:0000256" key="9">
    <source>
        <dbReference type="ARBA" id="ARBA00023004"/>
    </source>
</evidence>
<keyword evidence="4 12" id="KW-0349">Heme</keyword>